<dbReference type="PANTHER" id="PTHR37542:SF1">
    <property type="entry name" value="PRION-INHIBITION AND PROPAGATION HELO DOMAIN-CONTAINING PROTEIN"/>
    <property type="match status" value="1"/>
</dbReference>
<dbReference type="SUPFAM" id="SSF56112">
    <property type="entry name" value="Protein kinase-like (PK-like)"/>
    <property type="match status" value="1"/>
</dbReference>
<dbReference type="Gene3D" id="1.10.510.10">
    <property type="entry name" value="Transferase(Phosphotransferase) domain 1"/>
    <property type="match status" value="1"/>
</dbReference>
<name>A0A5N6D351_ASPPA</name>
<reference evidence="3 4" key="1">
    <citation type="submission" date="2019-04" db="EMBL/GenBank/DDBJ databases">
        <title>Fungal friends and foes A comparative genomics study of 23 Aspergillus species from section Flavi.</title>
        <authorList>
            <consortium name="DOE Joint Genome Institute"/>
            <person name="Kjaerbolling I."/>
            <person name="Vesth T.C."/>
            <person name="Frisvad J.C."/>
            <person name="Nybo J.L."/>
            <person name="Theobald S."/>
            <person name="Kildgaard S."/>
            <person name="Petersen T.I."/>
            <person name="Kuo A."/>
            <person name="Sato A."/>
            <person name="Lyhne E.K."/>
            <person name="Kogle M.E."/>
            <person name="Wiebenga A."/>
            <person name="Kun R.S."/>
            <person name="Lubbers R.J."/>
            <person name="Makela M.R."/>
            <person name="Barry K."/>
            <person name="Chovatia M."/>
            <person name="Clum A."/>
            <person name="Daum C."/>
            <person name="Haridas S."/>
            <person name="He G."/>
            <person name="LaButti K."/>
            <person name="Lipzen A."/>
            <person name="Mondo S."/>
            <person name="Pangilinan J."/>
            <person name="Riley R."/>
            <person name="Salamov A."/>
            <person name="Simmons B.A."/>
            <person name="Magnuson J.K."/>
            <person name="Henrissat B."/>
            <person name="Mortensen U.H."/>
            <person name="Larsen T.O."/>
            <person name="De vries R.P."/>
            <person name="Grigoriev I.V."/>
            <person name="Machida M."/>
            <person name="Baker S.E."/>
            <person name="Andersen M.R."/>
        </authorList>
    </citation>
    <scope>NUCLEOTIDE SEQUENCE [LARGE SCALE GENOMIC DNA]</scope>
    <source>
        <strain evidence="3 4">CBS 117618</strain>
    </source>
</reference>
<sequence>MYYQSVIMDPGTIITLVDMCYRIGTKLIDVCSTWRHAETDVEKRVIIVESCWDRTKRQVDFVVRIAPIMDADHCRVIDELLNQLLLSLSLAVSTLEEVAQRPSSSRPKIFLSRFRSKAAWVWQKEALDNVVSELEAWQRRFDPSWYLLIKIASPILDTELAKAKATEAKVRGPGTTTKNPLALAVGLRNVLSPSFEQTRSLFLPEMPMEWADIPFSDARAGRRQDARDDKWYIVDTIELGHATRLGSITRDVRVLAAKLAQADPLAFGLLNCKGVVPVPRPHIASTVAQQSSESLEPPTSAPPHLRSPSPGQRDYSHFQIIFRMPQGIERLQSLRQLLLDSDTDISLSRKINISRELAKAVNYVHTFAFVHKNIRPESVLCFEMPQSKYNHAVLVGFDAFRAADAGTLMGGDMTWARNVYRHPNRQGTDPSEKYSMRHDIYSLGVCLLEIGLWESFVKYGDAPEAPSNSLSAPQSKFGEPYYNFISWSQRKGPISSFNDLAWQLKGFLIEQASTKLAPRMGDKYAQVVVSCLTCLDADNESFGELEVEDDDDDDAIGVRFIENVMKILDKISL</sequence>
<dbReference type="OMA" id="FAFVHKN"/>
<gene>
    <name evidence="3" type="ORF">BDV34DRAFT_206696</name>
</gene>
<dbReference type="InterPro" id="IPR000719">
    <property type="entry name" value="Prot_kinase_dom"/>
</dbReference>
<feature type="domain" description="Protein kinase" evidence="2">
    <location>
        <begin position="204"/>
        <end position="556"/>
    </location>
</feature>
<dbReference type="VEuPathDB" id="FungiDB:BDV34DRAFT_206696"/>
<proteinExistence type="predicted"/>
<keyword evidence="4" id="KW-1185">Reference proteome</keyword>
<evidence type="ECO:0000313" key="3">
    <source>
        <dbReference type="EMBL" id="KAB8199468.1"/>
    </source>
</evidence>
<dbReference type="AlphaFoldDB" id="A0A5N6D351"/>
<dbReference type="GO" id="GO:0005524">
    <property type="term" value="F:ATP binding"/>
    <property type="evidence" value="ECO:0007669"/>
    <property type="project" value="InterPro"/>
</dbReference>
<dbReference type="PANTHER" id="PTHR37542">
    <property type="entry name" value="HELO DOMAIN-CONTAINING PROTEIN-RELATED"/>
    <property type="match status" value="1"/>
</dbReference>
<organism evidence="3 4">
    <name type="scientific">Aspergillus parasiticus</name>
    <dbReference type="NCBI Taxonomy" id="5067"/>
    <lineage>
        <taxon>Eukaryota</taxon>
        <taxon>Fungi</taxon>
        <taxon>Dikarya</taxon>
        <taxon>Ascomycota</taxon>
        <taxon>Pezizomycotina</taxon>
        <taxon>Eurotiomycetes</taxon>
        <taxon>Eurotiomycetidae</taxon>
        <taxon>Eurotiales</taxon>
        <taxon>Aspergillaceae</taxon>
        <taxon>Aspergillus</taxon>
        <taxon>Aspergillus subgen. Circumdati</taxon>
    </lineage>
</organism>
<dbReference type="InterPro" id="IPR011009">
    <property type="entry name" value="Kinase-like_dom_sf"/>
</dbReference>
<accession>A0A5N6D351</accession>
<dbReference type="Proteomes" id="UP000326532">
    <property type="component" value="Unassembled WGS sequence"/>
</dbReference>
<protein>
    <recommendedName>
        <fullName evidence="2">Protein kinase domain-containing protein</fullName>
    </recommendedName>
</protein>
<evidence type="ECO:0000313" key="4">
    <source>
        <dbReference type="Proteomes" id="UP000326532"/>
    </source>
</evidence>
<dbReference type="EMBL" id="ML735074">
    <property type="protein sequence ID" value="KAB8199468.1"/>
    <property type="molecule type" value="Genomic_DNA"/>
</dbReference>
<dbReference type="PROSITE" id="PS50011">
    <property type="entry name" value="PROTEIN_KINASE_DOM"/>
    <property type="match status" value="1"/>
</dbReference>
<dbReference type="GO" id="GO:0004672">
    <property type="term" value="F:protein kinase activity"/>
    <property type="evidence" value="ECO:0007669"/>
    <property type="project" value="InterPro"/>
</dbReference>
<feature type="region of interest" description="Disordered" evidence="1">
    <location>
        <begin position="286"/>
        <end position="312"/>
    </location>
</feature>
<evidence type="ECO:0000259" key="2">
    <source>
        <dbReference type="PROSITE" id="PS50011"/>
    </source>
</evidence>
<evidence type="ECO:0000256" key="1">
    <source>
        <dbReference type="SAM" id="MobiDB-lite"/>
    </source>
</evidence>